<evidence type="ECO:0000313" key="5">
    <source>
        <dbReference type="EMBL" id="PZX56368.1"/>
    </source>
</evidence>
<name>A0A2W7R691_9RHOB</name>
<evidence type="ECO:0000313" key="6">
    <source>
        <dbReference type="Proteomes" id="UP000249538"/>
    </source>
</evidence>
<dbReference type="GO" id="GO:0005524">
    <property type="term" value="F:ATP binding"/>
    <property type="evidence" value="ECO:0007669"/>
    <property type="project" value="UniProtKB-KW"/>
</dbReference>
<dbReference type="InterPro" id="IPR027417">
    <property type="entry name" value="P-loop_NTPase"/>
</dbReference>
<reference evidence="5 6" key="1">
    <citation type="submission" date="2018-06" db="EMBL/GenBank/DDBJ databases">
        <title>Genomic Encyclopedia of Archaeal and Bacterial Type Strains, Phase II (KMG-II): from individual species to whole genera.</title>
        <authorList>
            <person name="Goeker M."/>
        </authorList>
    </citation>
    <scope>NUCLEOTIDE SEQUENCE [LARGE SCALE GENOMIC DNA]</scope>
    <source>
        <strain evidence="5 6">DSM 18774</strain>
    </source>
</reference>
<comment type="caution">
    <text evidence="5">The sequence shown here is derived from an EMBL/GenBank/DDBJ whole genome shotgun (WGS) entry which is preliminary data.</text>
</comment>
<dbReference type="Proteomes" id="UP000249538">
    <property type="component" value="Unassembled WGS sequence"/>
</dbReference>
<evidence type="ECO:0000256" key="4">
    <source>
        <dbReference type="ARBA" id="ARBA00022840"/>
    </source>
</evidence>
<dbReference type="SUPFAM" id="SSF52540">
    <property type="entry name" value="P-loop containing nucleoside triphosphate hydrolases"/>
    <property type="match status" value="1"/>
</dbReference>
<dbReference type="Gene3D" id="3.40.50.300">
    <property type="entry name" value="P-loop containing nucleotide triphosphate hydrolases"/>
    <property type="match status" value="1"/>
</dbReference>
<dbReference type="InterPro" id="IPR050319">
    <property type="entry name" value="ABC_transp_ATP-bind"/>
</dbReference>
<evidence type="ECO:0000256" key="2">
    <source>
        <dbReference type="ARBA" id="ARBA00022448"/>
    </source>
</evidence>
<evidence type="ECO:0000256" key="1">
    <source>
        <dbReference type="ARBA" id="ARBA00005417"/>
    </source>
</evidence>
<keyword evidence="4 5" id="KW-0067">ATP-binding</keyword>
<dbReference type="PANTHER" id="PTHR43776">
    <property type="entry name" value="TRANSPORT ATP-BINDING PROTEIN"/>
    <property type="match status" value="1"/>
</dbReference>
<evidence type="ECO:0000256" key="3">
    <source>
        <dbReference type="ARBA" id="ARBA00022741"/>
    </source>
</evidence>
<organism evidence="5 6">
    <name type="scientific">Cereibacter changlensis</name>
    <dbReference type="NCBI Taxonomy" id="402884"/>
    <lineage>
        <taxon>Bacteria</taxon>
        <taxon>Pseudomonadati</taxon>
        <taxon>Pseudomonadota</taxon>
        <taxon>Alphaproteobacteria</taxon>
        <taxon>Rhodobacterales</taxon>
        <taxon>Paracoccaceae</taxon>
        <taxon>Cereibacter</taxon>
    </lineage>
</organism>
<accession>A0A2W7R691</accession>
<dbReference type="EMBL" id="QKZS01000003">
    <property type="protein sequence ID" value="PZX56368.1"/>
    <property type="molecule type" value="Genomic_DNA"/>
</dbReference>
<gene>
    <name evidence="5" type="ORF">LX76_01397</name>
</gene>
<proteinExistence type="inferred from homology"/>
<comment type="similarity">
    <text evidence="1">Belongs to the ABC transporter superfamily.</text>
</comment>
<dbReference type="PANTHER" id="PTHR43776:SF7">
    <property type="entry name" value="D,D-DIPEPTIDE TRANSPORT ATP-BINDING PROTEIN DDPF-RELATED"/>
    <property type="match status" value="1"/>
</dbReference>
<keyword evidence="3" id="KW-0547">Nucleotide-binding</keyword>
<keyword evidence="2" id="KW-0813">Transport</keyword>
<dbReference type="AlphaFoldDB" id="A0A2W7R691"/>
<dbReference type="RefSeq" id="WP_245941366.1">
    <property type="nucleotide sequence ID" value="NZ_QKZS01000003.1"/>
</dbReference>
<protein>
    <submittedName>
        <fullName evidence="5">Peptide/nickel transport system ATP-binding protein</fullName>
    </submittedName>
</protein>
<sequence>MQAQVIALLDDLRKRLGISFIFIAHDLPVVRDVADQVMVIQQGRVVELGPVAQIFDRPRQAYTQRLLAAGLHSDPNVQAERRKARLALA</sequence>